<dbReference type="Gene3D" id="4.10.860.10">
    <property type="entry name" value="UVR domain"/>
    <property type="match status" value="1"/>
</dbReference>
<comment type="caution">
    <text evidence="7">The sequence shown here is derived from an EMBL/GenBank/DDBJ whole genome shotgun (WGS) entry which is preliminary data.</text>
</comment>
<dbReference type="PATRIC" id="fig|1122985.7.peg.2048"/>
<dbReference type="HOGENOM" id="CLU_005070_4_1_10"/>
<dbReference type="GO" id="GO:0016887">
    <property type="term" value="F:ATP hydrolysis activity"/>
    <property type="evidence" value="ECO:0007669"/>
    <property type="project" value="InterPro"/>
</dbReference>
<dbReference type="InterPro" id="IPR036628">
    <property type="entry name" value="Clp_N_dom_sf"/>
</dbReference>
<gene>
    <name evidence="7" type="ORF">HMPREF1991_01979</name>
</gene>
<dbReference type="SUPFAM" id="SSF81923">
    <property type="entry name" value="Double Clp-N motif"/>
    <property type="match status" value="1"/>
</dbReference>
<dbReference type="Pfam" id="PF00004">
    <property type="entry name" value="AAA"/>
    <property type="match status" value="1"/>
</dbReference>
<dbReference type="GO" id="GO:0005737">
    <property type="term" value="C:cytoplasm"/>
    <property type="evidence" value="ECO:0007669"/>
    <property type="project" value="TreeGrafter"/>
</dbReference>
<evidence type="ECO:0000256" key="1">
    <source>
        <dbReference type="ARBA" id="ARBA00022737"/>
    </source>
</evidence>
<dbReference type="PRINTS" id="PR00300">
    <property type="entry name" value="CLPPROTEASEA"/>
</dbReference>
<keyword evidence="3" id="KW-0067">ATP-binding</keyword>
<dbReference type="CDD" id="cd19499">
    <property type="entry name" value="RecA-like_ClpB_Hsp104-like"/>
    <property type="match status" value="1"/>
</dbReference>
<keyword evidence="8" id="KW-1185">Reference proteome</keyword>
<keyword evidence="1" id="KW-0677">Repeat</keyword>
<sequence>MSEQNYSNSLLSAIKLAKAMARQDRHQSYGVAHLATAMMTEQTGLRDILTSMQKDVAYIMDWFDTHKEMYVSVGNNTSDIVADGEVKLVMDEAERSKIKLGTDYVDALCVFTAIVRDGVVYSHQQIEGLGVSEQDILEYFNAAASPFANAMGQELPTSIQYASDLKRGDILEEGKTIIGRGKEVRLILENLERAENKGVLLVGAPGVGKTAIVKALAHEIATNKDEMINQTALIGLNTSKVLAQTSSETEVGQKITTLLQKLNQTKNKTVVVIDDLQMLLENGNASNAIGLVNILDAQISEGTVTLLLLLSTDAYRKHLEKHPIANRLNVVNVEQLEPNVLKSALLEHRTLLQAHYGLNITEEAIDNACYLANRYYKEKSQPASTLDLIDSTAASVRLSNKNAPETIAQLTNSYNKWLNQPVEEINERDLHLLYHTVFSKLSVVITSKIADNFVLTDDDSTKDKLDKIGLILKELADVAAQGIQAVSSLEVEAVVAGDTGIPIGKIQAQEKDRLLGIESKLRERVKGQDKAITTLSDAIIESRSGLSDPKKPIGSFFFLGPTGTGKTELTKSLAELLFDDDNAMIRFDMSEFKEEHSAALLYGAPPGYVGYEEGGLLVTKIRQKPYSVVLFDEIEKAHSSVYDVFLQMMDEGKIHDKLGREGDFSNSIIIFTSNIGSQWITQQIQEGRQPKSNELIEVMSKYFRPEFLGRLTEIVPFSPITEPVAQEIFTLQFSRLQKQLLDQKNIRVDLAPETVSYLTGKGFSPQYGARPIAGVIRTYLKKTISKLIVSESVKQGDSVIVNYKEGNLQWECK</sequence>
<feature type="domain" description="AAA+ ATPase" evidence="5">
    <location>
        <begin position="195"/>
        <end position="334"/>
    </location>
</feature>
<dbReference type="SMART" id="SM00382">
    <property type="entry name" value="AAA"/>
    <property type="match status" value="2"/>
</dbReference>
<dbReference type="InterPro" id="IPR041546">
    <property type="entry name" value="ClpA/ClpB_AAA_lid"/>
</dbReference>
<evidence type="ECO:0000256" key="4">
    <source>
        <dbReference type="ARBA" id="ARBA00023186"/>
    </source>
</evidence>
<dbReference type="AlphaFoldDB" id="A0A069QIM8"/>
<dbReference type="InterPro" id="IPR027417">
    <property type="entry name" value="P-loop_NTPase"/>
</dbReference>
<dbReference type="InterPro" id="IPR003593">
    <property type="entry name" value="AAA+_ATPase"/>
</dbReference>
<dbReference type="InterPro" id="IPR004176">
    <property type="entry name" value="Clp_R_N"/>
</dbReference>
<feature type="domain" description="AAA+ ATPase" evidence="5">
    <location>
        <begin position="552"/>
        <end position="721"/>
    </location>
</feature>
<dbReference type="eggNOG" id="COG0542">
    <property type="taxonomic scope" value="Bacteria"/>
</dbReference>
<dbReference type="InterPro" id="IPR050130">
    <property type="entry name" value="ClpA_ClpB"/>
</dbReference>
<dbReference type="GO" id="GO:0005524">
    <property type="term" value="F:ATP binding"/>
    <property type="evidence" value="ECO:0007669"/>
    <property type="project" value="UniProtKB-KW"/>
</dbReference>
<evidence type="ECO:0000256" key="2">
    <source>
        <dbReference type="ARBA" id="ARBA00022741"/>
    </source>
</evidence>
<dbReference type="Pfam" id="PF17871">
    <property type="entry name" value="AAA_lid_9"/>
    <property type="match status" value="1"/>
</dbReference>
<dbReference type="Gene3D" id="3.40.50.300">
    <property type="entry name" value="P-loop containing nucleotide triphosphate hydrolases"/>
    <property type="match status" value="2"/>
</dbReference>
<dbReference type="Pfam" id="PF10431">
    <property type="entry name" value="ClpB_D2-small"/>
    <property type="match status" value="1"/>
</dbReference>
<evidence type="ECO:0000313" key="7">
    <source>
        <dbReference type="EMBL" id="KDR51929.1"/>
    </source>
</evidence>
<dbReference type="GO" id="GO:0034605">
    <property type="term" value="P:cellular response to heat"/>
    <property type="evidence" value="ECO:0007669"/>
    <property type="project" value="TreeGrafter"/>
</dbReference>
<accession>A0A069QIM8</accession>
<dbReference type="SUPFAM" id="SSF52540">
    <property type="entry name" value="P-loop containing nucleoside triphosphate hydrolases"/>
    <property type="match status" value="2"/>
</dbReference>
<dbReference type="InterPro" id="IPR003959">
    <property type="entry name" value="ATPase_AAA_core"/>
</dbReference>
<dbReference type="Pfam" id="PF02861">
    <property type="entry name" value="Clp_N"/>
    <property type="match status" value="1"/>
</dbReference>
<dbReference type="PANTHER" id="PTHR11638">
    <property type="entry name" value="ATP-DEPENDENT CLP PROTEASE"/>
    <property type="match status" value="1"/>
</dbReference>
<dbReference type="PANTHER" id="PTHR11638:SF18">
    <property type="entry name" value="HEAT SHOCK PROTEIN 104"/>
    <property type="match status" value="1"/>
</dbReference>
<feature type="domain" description="Clp ATPase C-terminal" evidence="6">
    <location>
        <begin position="720"/>
        <end position="810"/>
    </location>
</feature>
<dbReference type="SMART" id="SM01086">
    <property type="entry name" value="ClpB_D2-small"/>
    <property type="match status" value="1"/>
</dbReference>
<dbReference type="Pfam" id="PF07724">
    <property type="entry name" value="AAA_2"/>
    <property type="match status" value="1"/>
</dbReference>
<keyword evidence="2" id="KW-0547">Nucleotide-binding</keyword>
<dbReference type="EMBL" id="JNGW01000086">
    <property type="protein sequence ID" value="KDR51929.1"/>
    <property type="molecule type" value="Genomic_DNA"/>
</dbReference>
<dbReference type="InterPro" id="IPR019489">
    <property type="entry name" value="Clp_ATPase_C"/>
</dbReference>
<dbReference type="Gene3D" id="1.10.8.60">
    <property type="match status" value="2"/>
</dbReference>
<dbReference type="FunFam" id="3.40.50.300:FF:000025">
    <property type="entry name" value="ATP-dependent Clp protease subunit"/>
    <property type="match status" value="1"/>
</dbReference>
<evidence type="ECO:0000313" key="8">
    <source>
        <dbReference type="Proteomes" id="UP000027442"/>
    </source>
</evidence>
<evidence type="ECO:0000259" key="5">
    <source>
        <dbReference type="SMART" id="SM00382"/>
    </source>
</evidence>
<dbReference type="Gene3D" id="1.10.1780.10">
    <property type="entry name" value="Clp, N-terminal domain"/>
    <property type="match status" value="1"/>
</dbReference>
<organism evidence="7 8">
    <name type="scientific">Hoylesella loescheii DSM 19665 = JCM 12249 = ATCC 15930</name>
    <dbReference type="NCBI Taxonomy" id="1122985"/>
    <lineage>
        <taxon>Bacteria</taxon>
        <taxon>Pseudomonadati</taxon>
        <taxon>Bacteroidota</taxon>
        <taxon>Bacteroidia</taxon>
        <taxon>Bacteroidales</taxon>
        <taxon>Prevotellaceae</taxon>
        <taxon>Hoylesella</taxon>
    </lineage>
</organism>
<evidence type="ECO:0000259" key="6">
    <source>
        <dbReference type="SMART" id="SM01086"/>
    </source>
</evidence>
<dbReference type="InterPro" id="IPR001270">
    <property type="entry name" value="ClpA/B"/>
</dbReference>
<dbReference type="RefSeq" id="WP_018967726.1">
    <property type="nucleotide sequence ID" value="NZ_KB899217.1"/>
</dbReference>
<keyword evidence="4" id="KW-0143">Chaperone</keyword>
<reference evidence="7 8" key="1">
    <citation type="submission" date="2013-08" db="EMBL/GenBank/DDBJ databases">
        <authorList>
            <person name="Weinstock G."/>
            <person name="Sodergren E."/>
            <person name="Wylie T."/>
            <person name="Fulton L."/>
            <person name="Fulton R."/>
            <person name="Fronick C."/>
            <person name="O'Laughlin M."/>
            <person name="Godfrey J."/>
            <person name="Miner T."/>
            <person name="Herter B."/>
            <person name="Appelbaum E."/>
            <person name="Cordes M."/>
            <person name="Lek S."/>
            <person name="Wollam A."/>
            <person name="Pepin K.H."/>
            <person name="Palsikar V.B."/>
            <person name="Mitreva M."/>
            <person name="Wilson R.K."/>
        </authorList>
    </citation>
    <scope>NUCLEOTIDE SEQUENCE [LARGE SCALE GENOMIC DNA]</scope>
    <source>
        <strain evidence="7 8">ATCC 15930</strain>
    </source>
</reference>
<dbReference type="Proteomes" id="UP000027442">
    <property type="component" value="Unassembled WGS sequence"/>
</dbReference>
<evidence type="ECO:0000256" key="3">
    <source>
        <dbReference type="ARBA" id="ARBA00022840"/>
    </source>
</evidence>
<name>A0A069QIM8_HOYLO</name>
<protein>
    <submittedName>
        <fullName evidence="7">ATPase family protein</fullName>
    </submittedName>
</protein>
<proteinExistence type="predicted"/>
<dbReference type="CDD" id="cd00009">
    <property type="entry name" value="AAA"/>
    <property type="match status" value="1"/>
</dbReference>